<dbReference type="InterPro" id="IPR000232">
    <property type="entry name" value="HSF_DNA-bd"/>
</dbReference>
<dbReference type="SUPFAM" id="SSF46785">
    <property type="entry name" value="Winged helix' DNA-binding domain"/>
    <property type="match status" value="1"/>
</dbReference>
<evidence type="ECO:0000256" key="5">
    <source>
        <dbReference type="SAM" id="MobiDB-lite"/>
    </source>
</evidence>
<evidence type="ECO:0000256" key="4">
    <source>
        <dbReference type="RuleBase" id="RU004020"/>
    </source>
</evidence>
<organism evidence="7">
    <name type="scientific">Amphora coffeiformis</name>
    <dbReference type="NCBI Taxonomy" id="265554"/>
    <lineage>
        <taxon>Eukaryota</taxon>
        <taxon>Sar</taxon>
        <taxon>Stramenopiles</taxon>
        <taxon>Ochrophyta</taxon>
        <taxon>Bacillariophyta</taxon>
        <taxon>Bacillariophyceae</taxon>
        <taxon>Bacillariophycidae</taxon>
        <taxon>Thalassiophysales</taxon>
        <taxon>Catenulaceae</taxon>
        <taxon>Amphora</taxon>
    </lineage>
</organism>
<dbReference type="PRINTS" id="PR00056">
    <property type="entry name" value="HSFDOMAIN"/>
</dbReference>
<dbReference type="InterPro" id="IPR036388">
    <property type="entry name" value="WH-like_DNA-bd_sf"/>
</dbReference>
<evidence type="ECO:0000256" key="3">
    <source>
        <dbReference type="ARBA" id="ARBA00023242"/>
    </source>
</evidence>
<feature type="region of interest" description="Disordered" evidence="5">
    <location>
        <begin position="149"/>
        <end position="169"/>
    </location>
</feature>
<comment type="similarity">
    <text evidence="4">Belongs to the HSF family.</text>
</comment>
<keyword evidence="3" id="KW-0539">Nucleus</keyword>
<evidence type="ECO:0000256" key="2">
    <source>
        <dbReference type="ARBA" id="ARBA00023125"/>
    </source>
</evidence>
<proteinExistence type="inferred from homology"/>
<name>A0A7S3LFQ2_9STRA</name>
<dbReference type="GO" id="GO:0043565">
    <property type="term" value="F:sequence-specific DNA binding"/>
    <property type="evidence" value="ECO:0007669"/>
    <property type="project" value="InterPro"/>
</dbReference>
<feature type="region of interest" description="Disordered" evidence="5">
    <location>
        <begin position="176"/>
        <end position="195"/>
    </location>
</feature>
<evidence type="ECO:0000259" key="6">
    <source>
        <dbReference type="SMART" id="SM00415"/>
    </source>
</evidence>
<dbReference type="EMBL" id="HBIM01025371">
    <property type="protein sequence ID" value="CAE0422289.1"/>
    <property type="molecule type" value="Transcribed_RNA"/>
</dbReference>
<keyword evidence="2" id="KW-0238">DNA-binding</keyword>
<feature type="region of interest" description="Disordered" evidence="5">
    <location>
        <begin position="202"/>
        <end position="227"/>
    </location>
</feature>
<dbReference type="InterPro" id="IPR036390">
    <property type="entry name" value="WH_DNA-bd_sf"/>
</dbReference>
<dbReference type="AlphaFoldDB" id="A0A7S3LFQ2"/>
<dbReference type="PANTHER" id="PTHR10015">
    <property type="entry name" value="HEAT SHOCK TRANSCRIPTION FACTOR"/>
    <property type="match status" value="1"/>
</dbReference>
<dbReference type="GO" id="GO:0003700">
    <property type="term" value="F:DNA-binding transcription factor activity"/>
    <property type="evidence" value="ECO:0007669"/>
    <property type="project" value="InterPro"/>
</dbReference>
<accession>A0A7S3LFQ2</accession>
<gene>
    <name evidence="7" type="ORF">ACOF00016_LOCUS18867</name>
</gene>
<protein>
    <recommendedName>
        <fullName evidence="6">HSF-type DNA-binding domain-containing protein</fullName>
    </recommendedName>
</protein>
<dbReference type="Pfam" id="PF00447">
    <property type="entry name" value="HSF_DNA-bind"/>
    <property type="match status" value="1"/>
</dbReference>
<sequence>MTRTRRPPGKTAKLHARHYVVHNYRDHSADTEETAGCLYPQKCRRGGVTTPFPLKLHQVLDQVETDGYADVISWKPHGRCFAILKPKKFVEEVMPKYFNQTKLTSFQRQLNLYGFQRLTQGIDANGYYHEYFLRGKAFLTRKMSRTRIKGTKVKGASNPESEPDFYAMPPLGYSSVQVSSDDDEEDSVSASQTSWASSKIIMTHRPSSPQEEASRAPAALPPPAGNHDIIAPKPISQPVTDVPTSISSPNNKILSQSNIDFTNYAVDYSLVHPDDEKPSHDLLDDLFMDLQQLPQQVLAPASSNDRAVGDFLEEMMNDPLFHI</sequence>
<dbReference type="FunFam" id="1.10.10.10:FF:000479">
    <property type="entry name" value="Predicted protein"/>
    <property type="match status" value="1"/>
</dbReference>
<feature type="domain" description="HSF-type DNA-binding" evidence="6">
    <location>
        <begin position="48"/>
        <end position="146"/>
    </location>
</feature>
<evidence type="ECO:0000256" key="1">
    <source>
        <dbReference type="ARBA" id="ARBA00004123"/>
    </source>
</evidence>
<dbReference type="SMART" id="SM00415">
    <property type="entry name" value="HSF"/>
    <property type="match status" value="1"/>
</dbReference>
<dbReference type="PANTHER" id="PTHR10015:SF206">
    <property type="entry name" value="HSF-TYPE DNA-BINDING DOMAIN-CONTAINING PROTEIN"/>
    <property type="match status" value="1"/>
</dbReference>
<dbReference type="GO" id="GO:0005634">
    <property type="term" value="C:nucleus"/>
    <property type="evidence" value="ECO:0007669"/>
    <property type="project" value="UniProtKB-SubCell"/>
</dbReference>
<comment type="subcellular location">
    <subcellularLocation>
        <location evidence="1">Nucleus</location>
    </subcellularLocation>
</comment>
<evidence type="ECO:0000313" key="7">
    <source>
        <dbReference type="EMBL" id="CAE0422289.1"/>
    </source>
</evidence>
<reference evidence="7" key="1">
    <citation type="submission" date="2021-01" db="EMBL/GenBank/DDBJ databases">
        <authorList>
            <person name="Corre E."/>
            <person name="Pelletier E."/>
            <person name="Niang G."/>
            <person name="Scheremetjew M."/>
            <person name="Finn R."/>
            <person name="Kale V."/>
            <person name="Holt S."/>
            <person name="Cochrane G."/>
            <person name="Meng A."/>
            <person name="Brown T."/>
            <person name="Cohen L."/>
        </authorList>
    </citation>
    <scope>NUCLEOTIDE SEQUENCE</scope>
    <source>
        <strain evidence="7">CCMP127</strain>
    </source>
</reference>
<dbReference type="Gene3D" id="1.10.10.10">
    <property type="entry name" value="Winged helix-like DNA-binding domain superfamily/Winged helix DNA-binding domain"/>
    <property type="match status" value="1"/>
</dbReference>